<keyword evidence="2" id="KW-1185">Reference proteome</keyword>
<dbReference type="EMBL" id="CP097218">
    <property type="protein sequence ID" value="UQN30545.1"/>
    <property type="molecule type" value="Genomic_DNA"/>
</dbReference>
<dbReference type="Proteomes" id="UP001055868">
    <property type="component" value="Chromosome"/>
</dbReference>
<organism evidence="1 2">
    <name type="scientific">Brachybacterium kimchii</name>
    <dbReference type="NCBI Taxonomy" id="2942909"/>
    <lineage>
        <taxon>Bacteria</taxon>
        <taxon>Bacillati</taxon>
        <taxon>Actinomycetota</taxon>
        <taxon>Actinomycetes</taxon>
        <taxon>Micrococcales</taxon>
        <taxon>Dermabacteraceae</taxon>
        <taxon>Brachybacterium</taxon>
    </lineage>
</organism>
<proteinExistence type="predicted"/>
<dbReference type="RefSeq" id="WP_249479935.1">
    <property type="nucleotide sequence ID" value="NZ_CP097218.1"/>
</dbReference>
<protein>
    <submittedName>
        <fullName evidence="1">Uncharacterized protein</fullName>
    </submittedName>
</protein>
<evidence type="ECO:0000313" key="2">
    <source>
        <dbReference type="Proteomes" id="UP001055868"/>
    </source>
</evidence>
<accession>A0ABY4NAY8</accession>
<gene>
    <name evidence="1" type="ORF">M4486_04330</name>
</gene>
<sequence>MGTLTSGARDETERKRKKLAQLGRFIVRLRIIADHSLAEDRQRLVDLSEHSWVFKPPPEPGGAPTLKPIPLLPTEQVESAIARIRPLLVDGDGISYKQVLRALGEDLSTSEREELALWRGEFEEFDPEARAGKRMGPHIPGAPVSNTRIGSSWLYGDLVHADASRQSYTSQLTPESVFVEAQRMTCGLILASLHTLDFLELLQAQGRIDVGEGPFTRQVTVIAKEWAPTVRAAYQAAEGTELPESVDEPLGPEWKRFI</sequence>
<reference evidence="1" key="1">
    <citation type="submission" date="2022-05" db="EMBL/GenBank/DDBJ databases">
        <title>Genomic analysis of Brachybacterium sp. CBA3104.</title>
        <authorList>
            <person name="Roh S.W."/>
            <person name="Kim Y.B."/>
            <person name="Kim Y."/>
        </authorList>
    </citation>
    <scope>NUCLEOTIDE SEQUENCE</scope>
    <source>
        <strain evidence="1">CBA3104</strain>
    </source>
</reference>
<name>A0ABY4NAY8_9MICO</name>
<evidence type="ECO:0000313" key="1">
    <source>
        <dbReference type="EMBL" id="UQN30545.1"/>
    </source>
</evidence>